<gene>
    <name evidence="2" type="ORF">PPERSA_06596</name>
</gene>
<dbReference type="InParanoid" id="A0A0V0QRL6"/>
<name>A0A0V0QRL6_PSEPJ</name>
<evidence type="ECO:0008006" key="4">
    <source>
        <dbReference type="Google" id="ProtNLM"/>
    </source>
</evidence>
<proteinExistence type="predicted"/>
<keyword evidence="1" id="KW-1133">Transmembrane helix</keyword>
<evidence type="ECO:0000256" key="1">
    <source>
        <dbReference type="SAM" id="Phobius"/>
    </source>
</evidence>
<accession>A0A0V0QRL6</accession>
<keyword evidence="1" id="KW-0472">Membrane</keyword>
<evidence type="ECO:0000313" key="2">
    <source>
        <dbReference type="EMBL" id="KRX04962.1"/>
    </source>
</evidence>
<dbReference type="InterPro" id="IPR011990">
    <property type="entry name" value="TPR-like_helical_dom_sf"/>
</dbReference>
<organism evidence="2 3">
    <name type="scientific">Pseudocohnilembus persalinus</name>
    <name type="common">Ciliate</name>
    <dbReference type="NCBI Taxonomy" id="266149"/>
    <lineage>
        <taxon>Eukaryota</taxon>
        <taxon>Sar</taxon>
        <taxon>Alveolata</taxon>
        <taxon>Ciliophora</taxon>
        <taxon>Intramacronucleata</taxon>
        <taxon>Oligohymenophorea</taxon>
        <taxon>Scuticociliatia</taxon>
        <taxon>Philasterida</taxon>
        <taxon>Pseudocohnilembidae</taxon>
        <taxon>Pseudocohnilembus</taxon>
    </lineage>
</organism>
<keyword evidence="1" id="KW-0812">Transmembrane</keyword>
<dbReference type="SUPFAM" id="SSF48452">
    <property type="entry name" value="TPR-like"/>
    <property type="match status" value="1"/>
</dbReference>
<dbReference type="AlphaFoldDB" id="A0A0V0QRL6"/>
<comment type="caution">
    <text evidence="2">The sequence shown here is derived from an EMBL/GenBank/DDBJ whole genome shotgun (WGS) entry which is preliminary data.</text>
</comment>
<dbReference type="EMBL" id="LDAU01000110">
    <property type="protein sequence ID" value="KRX04962.1"/>
    <property type="molecule type" value="Genomic_DNA"/>
</dbReference>
<dbReference type="Proteomes" id="UP000054937">
    <property type="component" value="Unassembled WGS sequence"/>
</dbReference>
<keyword evidence="3" id="KW-1185">Reference proteome</keyword>
<feature type="transmembrane region" description="Helical" evidence="1">
    <location>
        <begin position="100"/>
        <end position="118"/>
    </location>
</feature>
<evidence type="ECO:0000313" key="3">
    <source>
        <dbReference type="Proteomes" id="UP000054937"/>
    </source>
</evidence>
<protein>
    <recommendedName>
        <fullName evidence="4">Tetratricopeptide repeat protein</fullName>
    </recommendedName>
</protein>
<sequence length="223" mass="26676">MLNTTKYINRFLYQKQIQNFHLFGKQSKLITQYNHQNQGVQNQHFYKYQFENKQINNKLQFQFSEPKLKFDENGVLIPPTAEEIEEAKKNKKFSFKLNRLEWLGVFLITSGIAMTFYYEYDEHIFKGNDLLEQKKFQEAIDHNKNSWFWNNLAISHYQIAIGHMCLNQYEDALREIDIALSKQTNFQTLRMKGHILLRMGEKENSKEYFQKSKVLAQAQGIQL</sequence>
<dbReference type="Gene3D" id="1.25.40.10">
    <property type="entry name" value="Tetratricopeptide repeat domain"/>
    <property type="match status" value="1"/>
</dbReference>
<reference evidence="2 3" key="1">
    <citation type="journal article" date="2015" name="Sci. Rep.">
        <title>Genome of the facultative scuticociliatosis pathogen Pseudocohnilembus persalinus provides insight into its virulence through horizontal gene transfer.</title>
        <authorList>
            <person name="Xiong J."/>
            <person name="Wang G."/>
            <person name="Cheng J."/>
            <person name="Tian M."/>
            <person name="Pan X."/>
            <person name="Warren A."/>
            <person name="Jiang C."/>
            <person name="Yuan D."/>
            <person name="Miao W."/>
        </authorList>
    </citation>
    <scope>NUCLEOTIDE SEQUENCE [LARGE SCALE GENOMIC DNA]</scope>
    <source>
        <strain evidence="2">36N120E</strain>
    </source>
</reference>